<dbReference type="PANTHER" id="PTHR24198:SF165">
    <property type="entry name" value="ANKYRIN REPEAT-CONTAINING PROTEIN-RELATED"/>
    <property type="match status" value="1"/>
</dbReference>
<sequence>MLSNSQNLNSVTEKILDLYKKEECPLHICVQNGTSHLYHVLNDVNQANRCLNTPLHLAALYQRFDLVLWLLKSGANPQLQNLLRDTPLHIAAAIDKRGFIVQLFLDYQANLQLQNVEGNTPLHIAVSCQNLMAIEHFFNYKNGTEVVLNIMNNYGKTPLDLADENKDSLNFINKKRKNIARYMVTHQFSLDNYKHFVNNIGIDINNMLLANRQLILTGLINYFNRPEIQPSTLERKLASIKNSIECGARIFKMDGNGKSMVSMLVGIDDDQRKRSVCNTLEAHKKKLSFEEEKLFIEEEKSCIEEMPNGSEKEQMCRLLQRWQSGVELYRCLKGTVANMPALNPIDDKKRGTDEQQFKRHKQALIKKSILKGWLQQRTRPGNYIDNIINISQPSTSRGCSARSFCEDG</sequence>
<dbReference type="EMBL" id="CABPRJ010002073">
    <property type="protein sequence ID" value="VVC42941.1"/>
    <property type="molecule type" value="Genomic_DNA"/>
</dbReference>
<feature type="repeat" description="ANK" evidence="3">
    <location>
        <begin position="83"/>
        <end position="116"/>
    </location>
</feature>
<dbReference type="OrthoDB" id="194358at2759"/>
<evidence type="ECO:0000256" key="1">
    <source>
        <dbReference type="ARBA" id="ARBA00022737"/>
    </source>
</evidence>
<evidence type="ECO:0000313" key="5">
    <source>
        <dbReference type="Proteomes" id="UP000325440"/>
    </source>
</evidence>
<dbReference type="PROSITE" id="PS50297">
    <property type="entry name" value="ANK_REP_REGION"/>
    <property type="match status" value="1"/>
</dbReference>
<name>A0A5E4NDP2_9HEMI</name>
<dbReference type="Gene3D" id="1.25.40.20">
    <property type="entry name" value="Ankyrin repeat-containing domain"/>
    <property type="match status" value="2"/>
</dbReference>
<reference evidence="4 5" key="1">
    <citation type="submission" date="2019-08" db="EMBL/GenBank/DDBJ databases">
        <authorList>
            <person name="Alioto T."/>
            <person name="Alioto T."/>
            <person name="Gomez Garrido J."/>
        </authorList>
    </citation>
    <scope>NUCLEOTIDE SEQUENCE [LARGE SCALE GENOMIC DNA]</scope>
</reference>
<dbReference type="SMART" id="SM00248">
    <property type="entry name" value="ANK"/>
    <property type="match status" value="4"/>
</dbReference>
<dbReference type="AlphaFoldDB" id="A0A5E4NDP2"/>
<dbReference type="PANTHER" id="PTHR24198">
    <property type="entry name" value="ANKYRIN REPEAT AND PROTEIN KINASE DOMAIN-CONTAINING PROTEIN"/>
    <property type="match status" value="1"/>
</dbReference>
<protein>
    <submittedName>
        <fullName evidence="4">Ankyrin repeat-containing domain,Ankyrin repeat</fullName>
    </submittedName>
</protein>
<evidence type="ECO:0000313" key="4">
    <source>
        <dbReference type="EMBL" id="VVC42941.1"/>
    </source>
</evidence>
<dbReference type="InterPro" id="IPR036770">
    <property type="entry name" value="Ankyrin_rpt-contain_sf"/>
</dbReference>
<dbReference type="InterPro" id="IPR002110">
    <property type="entry name" value="Ankyrin_rpt"/>
</dbReference>
<keyword evidence="2 3" id="KW-0040">ANK repeat</keyword>
<accession>A0A5E4NDP2</accession>
<feature type="repeat" description="ANK" evidence="3">
    <location>
        <begin position="50"/>
        <end position="82"/>
    </location>
</feature>
<dbReference type="Pfam" id="PF13857">
    <property type="entry name" value="Ank_5"/>
    <property type="match status" value="2"/>
</dbReference>
<keyword evidence="1" id="KW-0677">Repeat</keyword>
<dbReference type="PROSITE" id="PS50088">
    <property type="entry name" value="ANK_REPEAT"/>
    <property type="match status" value="2"/>
</dbReference>
<proteinExistence type="predicted"/>
<gene>
    <name evidence="4" type="ORF">CINCED_3A015752</name>
</gene>
<evidence type="ECO:0000256" key="3">
    <source>
        <dbReference type="PROSITE-ProRule" id="PRU00023"/>
    </source>
</evidence>
<dbReference type="Proteomes" id="UP000325440">
    <property type="component" value="Unassembled WGS sequence"/>
</dbReference>
<dbReference type="SUPFAM" id="SSF48403">
    <property type="entry name" value="Ankyrin repeat"/>
    <property type="match status" value="1"/>
</dbReference>
<organism evidence="4 5">
    <name type="scientific">Cinara cedri</name>
    <dbReference type="NCBI Taxonomy" id="506608"/>
    <lineage>
        <taxon>Eukaryota</taxon>
        <taxon>Metazoa</taxon>
        <taxon>Ecdysozoa</taxon>
        <taxon>Arthropoda</taxon>
        <taxon>Hexapoda</taxon>
        <taxon>Insecta</taxon>
        <taxon>Pterygota</taxon>
        <taxon>Neoptera</taxon>
        <taxon>Paraneoptera</taxon>
        <taxon>Hemiptera</taxon>
        <taxon>Sternorrhyncha</taxon>
        <taxon>Aphidomorpha</taxon>
        <taxon>Aphidoidea</taxon>
        <taxon>Aphididae</taxon>
        <taxon>Lachninae</taxon>
        <taxon>Cinara</taxon>
    </lineage>
</organism>
<keyword evidence="5" id="KW-1185">Reference proteome</keyword>
<evidence type="ECO:0000256" key="2">
    <source>
        <dbReference type="ARBA" id="ARBA00023043"/>
    </source>
</evidence>